<keyword evidence="1" id="KW-0732">Signal</keyword>
<dbReference type="KEGG" id="phm:PSMK_28680"/>
<name>I0IID9_PHYMF</name>
<proteinExistence type="predicted"/>
<sequence length="269" mass="28035">MDAHRLALALAVGAALAASPATADPVAAGVVERLDAASFTEREAATQTLMADATQTPDTLAAWLPLTRDRPEARARLLAAMHHQHLREARLALEGPDAGGGLLQRAGRATLRGPGPGSLGVSHRAFPAGAMPGVDEPSIAVVRTLPGFPAHAKLRVGDLIVGLNGRPVAWPEPAFPDAEDRARRRIEDRRQRLLADAARAATLFSEAVQTAGAGTSITLRVLRDGEPIEVALTLARSAALRSLYPGDGSRDPDLGWAARRDALLAAAGG</sequence>
<accession>I0IID9</accession>
<evidence type="ECO:0000313" key="4">
    <source>
        <dbReference type="Proteomes" id="UP000007881"/>
    </source>
</evidence>
<evidence type="ECO:0000259" key="2">
    <source>
        <dbReference type="PROSITE" id="PS50106"/>
    </source>
</evidence>
<keyword evidence="4" id="KW-1185">Reference proteome</keyword>
<dbReference type="Proteomes" id="UP000007881">
    <property type="component" value="Chromosome"/>
</dbReference>
<feature type="chain" id="PRO_5003629722" description="PDZ domain-containing protein" evidence="1">
    <location>
        <begin position="24"/>
        <end position="269"/>
    </location>
</feature>
<organism evidence="3 4">
    <name type="scientific">Phycisphaera mikurensis (strain NBRC 102666 / KCTC 22515 / FYK2301M01)</name>
    <dbReference type="NCBI Taxonomy" id="1142394"/>
    <lineage>
        <taxon>Bacteria</taxon>
        <taxon>Pseudomonadati</taxon>
        <taxon>Planctomycetota</taxon>
        <taxon>Phycisphaerae</taxon>
        <taxon>Phycisphaerales</taxon>
        <taxon>Phycisphaeraceae</taxon>
        <taxon>Phycisphaera</taxon>
    </lineage>
</organism>
<dbReference type="PROSITE" id="PS50106">
    <property type="entry name" value="PDZ"/>
    <property type="match status" value="1"/>
</dbReference>
<dbReference type="InterPro" id="IPR036034">
    <property type="entry name" value="PDZ_sf"/>
</dbReference>
<feature type="domain" description="PDZ" evidence="2">
    <location>
        <begin position="108"/>
        <end position="168"/>
    </location>
</feature>
<dbReference type="Pfam" id="PF00595">
    <property type="entry name" value="PDZ"/>
    <property type="match status" value="1"/>
</dbReference>
<feature type="signal peptide" evidence="1">
    <location>
        <begin position="1"/>
        <end position="23"/>
    </location>
</feature>
<dbReference type="InterPro" id="IPR001478">
    <property type="entry name" value="PDZ"/>
</dbReference>
<dbReference type="SUPFAM" id="SSF50156">
    <property type="entry name" value="PDZ domain-like"/>
    <property type="match status" value="1"/>
</dbReference>
<evidence type="ECO:0000313" key="3">
    <source>
        <dbReference type="EMBL" id="BAM05027.1"/>
    </source>
</evidence>
<dbReference type="Gene3D" id="2.30.42.10">
    <property type="match status" value="1"/>
</dbReference>
<gene>
    <name evidence="3" type="ordered locus">PSMK_28680</name>
</gene>
<evidence type="ECO:0000256" key="1">
    <source>
        <dbReference type="SAM" id="SignalP"/>
    </source>
</evidence>
<dbReference type="EMBL" id="AP012338">
    <property type="protein sequence ID" value="BAM05027.1"/>
    <property type="molecule type" value="Genomic_DNA"/>
</dbReference>
<protein>
    <recommendedName>
        <fullName evidence="2">PDZ domain-containing protein</fullName>
    </recommendedName>
</protein>
<reference evidence="3 4" key="1">
    <citation type="submission" date="2012-02" db="EMBL/GenBank/DDBJ databases">
        <title>Complete genome sequence of Phycisphaera mikurensis NBRC 102666.</title>
        <authorList>
            <person name="Ankai A."/>
            <person name="Hosoyama A."/>
            <person name="Terui Y."/>
            <person name="Sekine M."/>
            <person name="Fukai R."/>
            <person name="Kato Y."/>
            <person name="Nakamura S."/>
            <person name="Yamada-Narita S."/>
            <person name="Kawakoshi A."/>
            <person name="Fukunaga Y."/>
            <person name="Yamazaki S."/>
            <person name="Fujita N."/>
        </authorList>
    </citation>
    <scope>NUCLEOTIDE SEQUENCE [LARGE SCALE GENOMIC DNA]</scope>
    <source>
        <strain evidence="4">NBRC 102666 / KCTC 22515 / FYK2301M01</strain>
    </source>
</reference>
<dbReference type="HOGENOM" id="CLU_1033869_0_0_0"/>
<dbReference type="AlphaFoldDB" id="I0IID9"/>
<dbReference type="STRING" id="1142394.PSMK_28680"/>